<evidence type="ECO:0000256" key="5">
    <source>
        <dbReference type="ARBA" id="ARBA00029447"/>
    </source>
</evidence>
<evidence type="ECO:0000313" key="11">
    <source>
        <dbReference type="Proteomes" id="UP000027936"/>
    </source>
</evidence>
<dbReference type="OrthoDB" id="369835at2"/>
<dbReference type="Pfam" id="PF00672">
    <property type="entry name" value="HAMP"/>
    <property type="match status" value="1"/>
</dbReference>
<dbReference type="Pfam" id="PF00015">
    <property type="entry name" value="MCPsignal"/>
    <property type="match status" value="1"/>
</dbReference>
<keyword evidence="7" id="KW-1133">Transmembrane helix</keyword>
<feature type="transmembrane region" description="Helical" evidence="7">
    <location>
        <begin position="196"/>
        <end position="218"/>
    </location>
</feature>
<dbReference type="RefSeq" id="WP_035198526.1">
    <property type="nucleotide sequence ID" value="NZ_JJRY01000030.1"/>
</dbReference>
<evidence type="ECO:0000259" key="8">
    <source>
        <dbReference type="PROSITE" id="PS50111"/>
    </source>
</evidence>
<protein>
    <submittedName>
        <fullName evidence="10">Methyl-accepting chemotaxis protein</fullName>
    </submittedName>
</protein>
<keyword evidence="2" id="KW-1003">Cell membrane</keyword>
<evidence type="ECO:0000259" key="9">
    <source>
        <dbReference type="PROSITE" id="PS50885"/>
    </source>
</evidence>
<dbReference type="Proteomes" id="UP000027936">
    <property type="component" value="Unassembled WGS sequence"/>
</dbReference>
<dbReference type="InterPro" id="IPR004089">
    <property type="entry name" value="MCPsignal_dom"/>
</dbReference>
<keyword evidence="7" id="KW-0812">Transmembrane</keyword>
<comment type="caution">
    <text evidence="10">The sequence shown here is derived from an EMBL/GenBank/DDBJ whole genome shotgun (WGS) entry which is preliminary data.</text>
</comment>
<dbReference type="PATRIC" id="fig|1348973.3.peg.4400"/>
<organism evidence="10 11">
    <name type="scientific">Schinkia azotoformans MEV2011</name>
    <dbReference type="NCBI Taxonomy" id="1348973"/>
    <lineage>
        <taxon>Bacteria</taxon>
        <taxon>Bacillati</taxon>
        <taxon>Bacillota</taxon>
        <taxon>Bacilli</taxon>
        <taxon>Bacillales</taxon>
        <taxon>Bacillaceae</taxon>
        <taxon>Calidifontibacillus/Schinkia group</taxon>
        <taxon>Schinkia</taxon>
    </lineage>
</organism>
<reference evidence="10 11" key="1">
    <citation type="submission" date="2014-04" db="EMBL/GenBank/DDBJ databases">
        <title>Draft genome sequence of Bacillus azotoformans MEV2011, a (co-) denitrifying strain unable to grow in the presence of oxygen.</title>
        <authorList>
            <person name="Nielsen M."/>
            <person name="Schreiber L."/>
            <person name="Finster K."/>
            <person name="Schramm A."/>
        </authorList>
    </citation>
    <scope>NUCLEOTIDE SEQUENCE [LARGE SCALE GENOMIC DNA]</scope>
    <source>
        <strain evidence="10 11">MEV2011</strain>
    </source>
</reference>
<evidence type="ECO:0000256" key="6">
    <source>
        <dbReference type="PROSITE-ProRule" id="PRU00284"/>
    </source>
</evidence>
<dbReference type="SMART" id="SM00283">
    <property type="entry name" value="MA"/>
    <property type="match status" value="1"/>
</dbReference>
<evidence type="ECO:0000256" key="2">
    <source>
        <dbReference type="ARBA" id="ARBA00022475"/>
    </source>
</evidence>
<dbReference type="SUPFAM" id="SSF58104">
    <property type="entry name" value="Methyl-accepting chemotaxis protein (MCP) signaling domain"/>
    <property type="match status" value="1"/>
</dbReference>
<accession>A0A072NFH5</accession>
<comment type="similarity">
    <text evidence="5">Belongs to the methyl-accepting chemotaxis (MCP) protein family.</text>
</comment>
<sequence length="577" mass="65285">MNLKIKTKLLLLIVLSLLMVLAINTWVLLRTITNIIQVTMQHMNEERIESIVNNYFDSDAYEKWLQSPEENNVYWKLREDLNDIREKQGVLYLYTLEIDEKKNDIHLLIDGQPENSEVASNIGELITVTQIEDIKETITKGINSSSDIVHDTEYGDYMSSFTPIKNKSGEVIGILGMDVEAKFVTRITDKIRSEKMMSNVILSLLFTIIIGGIIHLLIHQSIQSLTKLMVSTKKIAKGDLTENIIPYKKRDEIGDIIDSFNCMSKELKALIADVQTTTNQVENKTKVIAHNANDIKEENNLIELSSQEIAKSITYVNMSIENVQKAVSDFDRDVETVQHSINTMNVLTQKVYQEGYENFESLQQTLDQNLQTTKILEEFVDVMDGLVNKSKQMSEVMKTIENIASQTNHLALNAAIEAARAGENGKGFGVVAKEVRKLSEETTVYTKDIHEKIEEIKSVTSLASEKLLLTKQQYDLQTKKIEHSTESMESLKSITYELNYSLTKVMESLQSMVGQQEIIKDAILVVKNSSEETAASSQEVYASINTINGNLDGFVNELNNINVQVNNMVEKTSKFKL</sequence>
<feature type="domain" description="Methyl-accepting transducer" evidence="8">
    <location>
        <begin position="291"/>
        <end position="548"/>
    </location>
</feature>
<feature type="domain" description="HAMP" evidence="9">
    <location>
        <begin position="219"/>
        <end position="272"/>
    </location>
</feature>
<dbReference type="PROSITE" id="PS50111">
    <property type="entry name" value="CHEMOTAXIS_TRANSDUC_2"/>
    <property type="match status" value="1"/>
</dbReference>
<evidence type="ECO:0000256" key="1">
    <source>
        <dbReference type="ARBA" id="ARBA00004236"/>
    </source>
</evidence>
<dbReference type="InterPro" id="IPR003660">
    <property type="entry name" value="HAMP_dom"/>
</dbReference>
<keyword evidence="4 6" id="KW-0807">Transducer</keyword>
<gene>
    <name evidence="10" type="ORF">M670_04533</name>
</gene>
<comment type="subcellular location">
    <subcellularLocation>
        <location evidence="1">Cell membrane</location>
    </subcellularLocation>
</comment>
<keyword evidence="3 7" id="KW-0472">Membrane</keyword>
<evidence type="ECO:0000256" key="4">
    <source>
        <dbReference type="ARBA" id="ARBA00023224"/>
    </source>
</evidence>
<dbReference type="PANTHER" id="PTHR32089">
    <property type="entry name" value="METHYL-ACCEPTING CHEMOTAXIS PROTEIN MCPB"/>
    <property type="match status" value="1"/>
</dbReference>
<dbReference type="PRINTS" id="PR00260">
    <property type="entry name" value="CHEMTRNSDUCR"/>
</dbReference>
<dbReference type="Gene3D" id="1.10.287.950">
    <property type="entry name" value="Methyl-accepting chemotaxis protein"/>
    <property type="match status" value="1"/>
</dbReference>
<dbReference type="EMBL" id="JJRY01000030">
    <property type="protein sequence ID" value="KEF36296.1"/>
    <property type="molecule type" value="Genomic_DNA"/>
</dbReference>
<dbReference type="GO" id="GO:0005886">
    <property type="term" value="C:plasma membrane"/>
    <property type="evidence" value="ECO:0007669"/>
    <property type="project" value="UniProtKB-SubCell"/>
</dbReference>
<dbReference type="AlphaFoldDB" id="A0A072NFH5"/>
<dbReference type="GO" id="GO:0007165">
    <property type="term" value="P:signal transduction"/>
    <property type="evidence" value="ECO:0007669"/>
    <property type="project" value="UniProtKB-KW"/>
</dbReference>
<dbReference type="SMART" id="SM00304">
    <property type="entry name" value="HAMP"/>
    <property type="match status" value="1"/>
</dbReference>
<dbReference type="PANTHER" id="PTHR32089:SF112">
    <property type="entry name" value="LYSOZYME-LIKE PROTEIN-RELATED"/>
    <property type="match status" value="1"/>
</dbReference>
<evidence type="ECO:0000313" key="10">
    <source>
        <dbReference type="EMBL" id="KEF36296.1"/>
    </source>
</evidence>
<evidence type="ECO:0000256" key="7">
    <source>
        <dbReference type="SAM" id="Phobius"/>
    </source>
</evidence>
<dbReference type="GO" id="GO:0004888">
    <property type="term" value="F:transmembrane signaling receptor activity"/>
    <property type="evidence" value="ECO:0007669"/>
    <property type="project" value="InterPro"/>
</dbReference>
<name>A0A072NFH5_SCHAZ</name>
<evidence type="ECO:0000256" key="3">
    <source>
        <dbReference type="ARBA" id="ARBA00023136"/>
    </source>
</evidence>
<dbReference type="CDD" id="cd06225">
    <property type="entry name" value="HAMP"/>
    <property type="match status" value="1"/>
</dbReference>
<dbReference type="InterPro" id="IPR004090">
    <property type="entry name" value="Chemotax_Me-accpt_rcpt"/>
</dbReference>
<dbReference type="PROSITE" id="PS50885">
    <property type="entry name" value="HAMP"/>
    <property type="match status" value="1"/>
</dbReference>
<proteinExistence type="inferred from homology"/>
<dbReference type="GO" id="GO:0006935">
    <property type="term" value="P:chemotaxis"/>
    <property type="evidence" value="ECO:0007669"/>
    <property type="project" value="InterPro"/>
</dbReference>